<dbReference type="Pfam" id="PF05380">
    <property type="entry name" value="Peptidase_A17"/>
    <property type="match status" value="1"/>
</dbReference>
<comment type="caution">
    <text evidence="3">The sequence shown here is derived from an EMBL/GenBank/DDBJ whole genome shotgun (WGS) entry which is preliminary data.</text>
</comment>
<proteinExistence type="predicted"/>
<name>A0ABQ9JM34_9CUCU</name>
<accession>A0ABQ9JM34</accession>
<feature type="domain" description="Integrase zinc-binding" evidence="1">
    <location>
        <begin position="421"/>
        <end position="472"/>
    </location>
</feature>
<reference evidence="3" key="1">
    <citation type="journal article" date="2023" name="Insect Mol. Biol.">
        <title>Genome sequencing provides insights into the evolution of gene families encoding plant cell wall-degrading enzymes in longhorned beetles.</title>
        <authorList>
            <person name="Shin N.R."/>
            <person name="Okamura Y."/>
            <person name="Kirsch R."/>
            <person name="Pauchet Y."/>
        </authorList>
    </citation>
    <scope>NUCLEOTIDE SEQUENCE</scope>
    <source>
        <strain evidence="3">MMC_N1</strain>
    </source>
</reference>
<keyword evidence="4" id="KW-1185">Reference proteome</keyword>
<evidence type="ECO:0008006" key="5">
    <source>
        <dbReference type="Google" id="ProtNLM"/>
    </source>
</evidence>
<dbReference type="Proteomes" id="UP001162164">
    <property type="component" value="Unassembled WGS sequence"/>
</dbReference>
<protein>
    <recommendedName>
        <fullName evidence="5">DUF5641 domain-containing protein</fullName>
    </recommendedName>
</protein>
<feature type="domain" description="DUF5641" evidence="2">
    <location>
        <begin position="567"/>
        <end position="660"/>
    </location>
</feature>
<organism evidence="3 4">
    <name type="scientific">Molorchus minor</name>
    <dbReference type="NCBI Taxonomy" id="1323400"/>
    <lineage>
        <taxon>Eukaryota</taxon>
        <taxon>Metazoa</taxon>
        <taxon>Ecdysozoa</taxon>
        <taxon>Arthropoda</taxon>
        <taxon>Hexapoda</taxon>
        <taxon>Insecta</taxon>
        <taxon>Pterygota</taxon>
        <taxon>Neoptera</taxon>
        <taxon>Endopterygota</taxon>
        <taxon>Coleoptera</taxon>
        <taxon>Polyphaga</taxon>
        <taxon>Cucujiformia</taxon>
        <taxon>Chrysomeloidea</taxon>
        <taxon>Cerambycidae</taxon>
        <taxon>Lamiinae</taxon>
        <taxon>Monochamini</taxon>
        <taxon>Molorchus</taxon>
    </lineage>
</organism>
<dbReference type="InterPro" id="IPR041588">
    <property type="entry name" value="Integrase_H2C2"/>
</dbReference>
<gene>
    <name evidence="3" type="ORF">NQ317_016998</name>
</gene>
<evidence type="ECO:0000259" key="2">
    <source>
        <dbReference type="Pfam" id="PF18701"/>
    </source>
</evidence>
<dbReference type="PANTHER" id="PTHR47331">
    <property type="entry name" value="PHD-TYPE DOMAIN-CONTAINING PROTEIN"/>
    <property type="match status" value="1"/>
</dbReference>
<evidence type="ECO:0000313" key="3">
    <source>
        <dbReference type="EMBL" id="KAJ8978472.1"/>
    </source>
</evidence>
<dbReference type="Pfam" id="PF18701">
    <property type="entry name" value="DUF5641"/>
    <property type="match status" value="1"/>
</dbReference>
<dbReference type="InterPro" id="IPR040676">
    <property type="entry name" value="DUF5641"/>
</dbReference>
<sequence length="663" mass="75373">MTLGGFEVRKWSSNNSFLLRNLPPSHVSTTPLPFNDASSDLSVKVLGLQWNPDSDFLFSQFTRYLIASAPNACYFPNSLDPLGFLSPVTFYTKYLIQRLWLSGIGWDETPPSDIARAWSQYKSELPLLSDIRIARCILFSESSDYELHGFCDASERGYASVVYLRVFHPDNSISVHFLCGKSNVAPLKTISIPRLLDLPNIYAWSDSQIVLNWIRNPPHRVKTFVANRISYIQNKLPLASWSYINTSNNPADVALRGILPRSLTCCDLRFHGPSFLCEPTITPPETPTLDDSALLSIGNKEKKLVLLNYPPAENFLDSLLNGKSSYVLRFLHNVRSPNARHFGSLTNAELYNATLALVKFTQHLHFSDELNSQRFSRPLSFKLSVFLDSNSILRVRGRLKHANLNYETKYPILSPCHSRFTSLIINHFHQKYFHTGPRATQYLLSQQFWILSFKRAINSCLTKCIQCYKSNPKCFQPSMGNLPAARVTELKPFSHSAVDFRDQILSYEEFYTVLTLIESVLNSRPLTPMTSDVNDFTALTPGHFLTLDPVSSLSVPDFSGTPINRLSRWQLLQRLHRDFWRRWHLEYLNTLQQRKKSLKPENPPKIGTLVLIRDNNILPAHWKLGRIAVLHPGDDAIARVATVKTASGVLKRPLNALSPLPIE</sequence>
<evidence type="ECO:0000259" key="1">
    <source>
        <dbReference type="Pfam" id="PF17921"/>
    </source>
</evidence>
<dbReference type="Pfam" id="PF17921">
    <property type="entry name" value="Integrase_H2C2"/>
    <property type="match status" value="1"/>
</dbReference>
<dbReference type="InterPro" id="IPR008042">
    <property type="entry name" value="Retrotrans_Pao"/>
</dbReference>
<evidence type="ECO:0000313" key="4">
    <source>
        <dbReference type="Proteomes" id="UP001162164"/>
    </source>
</evidence>
<dbReference type="EMBL" id="JAPWTJ010000434">
    <property type="protein sequence ID" value="KAJ8978472.1"/>
    <property type="molecule type" value="Genomic_DNA"/>
</dbReference>